<keyword evidence="2" id="KW-0472">Membrane</keyword>
<feature type="transmembrane region" description="Helical" evidence="2">
    <location>
        <begin position="216"/>
        <end position="239"/>
    </location>
</feature>
<protein>
    <recommendedName>
        <fullName evidence="3">Rhodopsin domain-containing protein</fullName>
    </recommendedName>
</protein>
<evidence type="ECO:0000256" key="1">
    <source>
        <dbReference type="SAM" id="MobiDB-lite"/>
    </source>
</evidence>
<feature type="region of interest" description="Disordered" evidence="1">
    <location>
        <begin position="414"/>
        <end position="433"/>
    </location>
</feature>
<evidence type="ECO:0000313" key="4">
    <source>
        <dbReference type="EMBL" id="KAL2043900.1"/>
    </source>
</evidence>
<feature type="transmembrane region" description="Helical" evidence="2">
    <location>
        <begin position="174"/>
        <end position="196"/>
    </location>
</feature>
<evidence type="ECO:0000313" key="5">
    <source>
        <dbReference type="Proteomes" id="UP001590950"/>
    </source>
</evidence>
<reference evidence="4 5" key="1">
    <citation type="submission" date="2024-09" db="EMBL/GenBank/DDBJ databases">
        <title>Rethinking Asexuality: The Enigmatic Case of Functional Sexual Genes in Lepraria (Stereocaulaceae).</title>
        <authorList>
            <person name="Doellman M."/>
            <person name="Sun Y."/>
            <person name="Barcenas-Pena A."/>
            <person name="Lumbsch H.T."/>
            <person name="Grewe F."/>
        </authorList>
    </citation>
    <scope>NUCLEOTIDE SEQUENCE [LARGE SCALE GENOMIC DNA]</scope>
    <source>
        <strain evidence="4 5">Mercado 3170</strain>
    </source>
</reference>
<organism evidence="4 5">
    <name type="scientific">Stereocaulon virgatum</name>
    <dbReference type="NCBI Taxonomy" id="373712"/>
    <lineage>
        <taxon>Eukaryota</taxon>
        <taxon>Fungi</taxon>
        <taxon>Dikarya</taxon>
        <taxon>Ascomycota</taxon>
        <taxon>Pezizomycotina</taxon>
        <taxon>Lecanoromycetes</taxon>
        <taxon>OSLEUM clade</taxon>
        <taxon>Lecanoromycetidae</taxon>
        <taxon>Lecanorales</taxon>
        <taxon>Lecanorineae</taxon>
        <taxon>Stereocaulaceae</taxon>
        <taxon>Stereocaulon</taxon>
    </lineage>
</organism>
<name>A0ABR4AEL3_9LECA</name>
<comment type="caution">
    <text evidence="4">The sequence shown here is derived from an EMBL/GenBank/DDBJ whole genome shotgun (WGS) entry which is preliminary data.</text>
</comment>
<feature type="transmembrane region" description="Helical" evidence="2">
    <location>
        <begin position="284"/>
        <end position="309"/>
    </location>
</feature>
<dbReference type="Pfam" id="PF20684">
    <property type="entry name" value="Fung_rhodopsin"/>
    <property type="match status" value="1"/>
</dbReference>
<gene>
    <name evidence="4" type="ORF">N7G274_003420</name>
</gene>
<feature type="domain" description="Rhodopsin" evidence="3">
    <location>
        <begin position="76"/>
        <end position="313"/>
    </location>
</feature>
<accession>A0ABR4AEL3</accession>
<evidence type="ECO:0000259" key="3">
    <source>
        <dbReference type="Pfam" id="PF20684"/>
    </source>
</evidence>
<dbReference type="EMBL" id="JBEFKJ010000010">
    <property type="protein sequence ID" value="KAL2043900.1"/>
    <property type="molecule type" value="Genomic_DNA"/>
</dbReference>
<dbReference type="PANTHER" id="PTHR39614">
    <property type="entry name" value="INTEGRAL MEMBRANE PROTEIN"/>
    <property type="match status" value="1"/>
</dbReference>
<dbReference type="PANTHER" id="PTHR39614:SF2">
    <property type="entry name" value="INTEGRAL MEMBRANE PROTEIN"/>
    <property type="match status" value="1"/>
</dbReference>
<keyword evidence="2" id="KW-0812">Transmembrane</keyword>
<proteinExistence type="predicted"/>
<dbReference type="Proteomes" id="UP001590950">
    <property type="component" value="Unassembled WGS sequence"/>
</dbReference>
<dbReference type="InterPro" id="IPR049326">
    <property type="entry name" value="Rhodopsin_dom_fungi"/>
</dbReference>
<feature type="transmembrane region" description="Helical" evidence="2">
    <location>
        <begin position="91"/>
        <end position="110"/>
    </location>
</feature>
<feature type="transmembrane region" description="Helical" evidence="2">
    <location>
        <begin position="251"/>
        <end position="272"/>
    </location>
</feature>
<keyword evidence="2" id="KW-1133">Transmembrane helix</keyword>
<keyword evidence="5" id="KW-1185">Reference proteome</keyword>
<sequence>MMIRTCKHLYINSHRDAPTFTAHLKCNFPQLSHQVFLPHLHYPNMSPQIDSDHRGPLINVAAWIILVSMILFVFSKVATKWRMVKKWQNDDILMMIAMLAAVGQCVASSYQVQSGLGQPRSTLDTQTFEHYQKGTYISEIFYVITIYIAKMAALHFLIALARPNPNEPDWRRKTVIGTFCFVGVWLVVALFCILFQCEAPHMWDEASGRCLNQLAFWIANGAVDVVTQLLVGLTPIYLLMNLRLSAANKRLAMAAFAPNITTIPLTILRVYYLNKSYHASDITLTAFTPTLITVIHTNYSIIACCMPFLKPIFDSLSIGLMTNAINIPEECVDESSGSRRSRKLDGKINPFAILGGKGHKTRNAYGWTRFPKEFGYASEVVGGKENGVELGEDLERYGSRDLMVINQTRTVTVAESESSPQAPAPVARMGGGT</sequence>
<feature type="transmembrane region" description="Helical" evidence="2">
    <location>
        <begin position="140"/>
        <end position="162"/>
    </location>
</feature>
<evidence type="ECO:0000256" key="2">
    <source>
        <dbReference type="SAM" id="Phobius"/>
    </source>
</evidence>
<feature type="transmembrane region" description="Helical" evidence="2">
    <location>
        <begin position="60"/>
        <end position="79"/>
    </location>
</feature>